<proteinExistence type="predicted"/>
<evidence type="ECO:0000313" key="1">
    <source>
        <dbReference type="EMBL" id="MFC0813571.1"/>
    </source>
</evidence>
<dbReference type="InterPro" id="IPR036388">
    <property type="entry name" value="WH-like_DNA-bd_sf"/>
</dbReference>
<dbReference type="Proteomes" id="UP001589920">
    <property type="component" value="Unassembled WGS sequence"/>
</dbReference>
<dbReference type="Gene3D" id="1.10.10.10">
    <property type="entry name" value="Winged helix-like DNA-binding domain superfamily/Winged helix DNA-binding domain"/>
    <property type="match status" value="1"/>
</dbReference>
<reference evidence="1 2" key="1">
    <citation type="submission" date="2024-09" db="EMBL/GenBank/DDBJ databases">
        <authorList>
            <person name="Sun Q."/>
            <person name="Mori K."/>
        </authorList>
    </citation>
    <scope>NUCLEOTIDE SEQUENCE [LARGE SCALE GENOMIC DNA]</scope>
    <source>
        <strain evidence="1 2">KCTC 42086</strain>
    </source>
</reference>
<gene>
    <name evidence="1" type="ORF">ACFHYO_15865</name>
</gene>
<comment type="caution">
    <text evidence="1">The sequence shown here is derived from an EMBL/GenBank/DDBJ whole genome shotgun (WGS) entry which is preliminary data.</text>
</comment>
<keyword evidence="2" id="KW-1185">Reference proteome</keyword>
<organism evidence="1 2">
    <name type="scientific">Paracoccus panacisoli</name>
    <dbReference type="NCBI Taxonomy" id="1510163"/>
    <lineage>
        <taxon>Bacteria</taxon>
        <taxon>Pseudomonadati</taxon>
        <taxon>Pseudomonadota</taxon>
        <taxon>Alphaproteobacteria</taxon>
        <taxon>Rhodobacterales</taxon>
        <taxon>Paracoccaceae</taxon>
        <taxon>Paracoccus</taxon>
    </lineage>
</organism>
<accession>A0ABV6T8H9</accession>
<dbReference type="RefSeq" id="WP_394321689.1">
    <property type="nucleotide sequence ID" value="NZ_JBHMQU010000105.1"/>
</dbReference>
<dbReference type="InterPro" id="IPR036390">
    <property type="entry name" value="WH_DNA-bd_sf"/>
</dbReference>
<evidence type="ECO:0000313" key="2">
    <source>
        <dbReference type="Proteomes" id="UP001589920"/>
    </source>
</evidence>
<dbReference type="SUPFAM" id="SSF46785">
    <property type="entry name" value="Winged helix' DNA-binding domain"/>
    <property type="match status" value="1"/>
</dbReference>
<name>A0ABV6T8H9_9RHOB</name>
<protein>
    <submittedName>
        <fullName evidence="1">Uncharacterized protein</fullName>
    </submittedName>
</protein>
<sequence>MGERNAVVISQGALADELQVDPRTVRRAIAMLRDHNWIQNLLSFINQ</sequence>
<dbReference type="EMBL" id="JBHMQU010000105">
    <property type="protein sequence ID" value="MFC0813571.1"/>
    <property type="molecule type" value="Genomic_DNA"/>
</dbReference>